<gene>
    <name evidence="3" type="ORF">EJP77_19035</name>
</gene>
<feature type="domain" description="Thioredoxin" evidence="2">
    <location>
        <begin position="51"/>
        <end position="190"/>
    </location>
</feature>
<evidence type="ECO:0000259" key="2">
    <source>
        <dbReference type="PROSITE" id="PS51352"/>
    </source>
</evidence>
<keyword evidence="4" id="KW-1185">Reference proteome</keyword>
<dbReference type="PROSITE" id="PS51352">
    <property type="entry name" value="THIOREDOXIN_2"/>
    <property type="match status" value="1"/>
</dbReference>
<sequence length="191" mass="21169">MRRNGLILLGIALLLGVALYQNSDNGTLSWFSSSDKQQPSLSATALAKSGLEPGAEAPSFTLTGLDGKTYHVGGKRDKPLLVNFWASWCDPCKEEAPDLVRMADKYSQSLDVYSVNVTMYDKLSKAKEFVQQYKMTFPVLLDEKEAAYRKYNGVAFPTNVLIDRNGVIQDIIIGTLSAEQLEQKIKDLVKL</sequence>
<dbReference type="InterPro" id="IPR013766">
    <property type="entry name" value="Thioredoxin_domain"/>
</dbReference>
<keyword evidence="1" id="KW-1015">Disulfide bond</keyword>
<dbReference type="OrthoDB" id="25753at2"/>
<organism evidence="3 4">
    <name type="scientific">Paenibacillus zeisoli</name>
    <dbReference type="NCBI Taxonomy" id="2496267"/>
    <lineage>
        <taxon>Bacteria</taxon>
        <taxon>Bacillati</taxon>
        <taxon>Bacillota</taxon>
        <taxon>Bacilli</taxon>
        <taxon>Bacillales</taxon>
        <taxon>Paenibacillaceae</taxon>
        <taxon>Paenibacillus</taxon>
    </lineage>
</organism>
<dbReference type="InterPro" id="IPR000866">
    <property type="entry name" value="AhpC/TSA"/>
</dbReference>
<dbReference type="PANTHER" id="PTHR42852:SF1">
    <property type="entry name" value="THIOREDOXIN-LIKE PROTEIN YNEN"/>
    <property type="match status" value="1"/>
</dbReference>
<comment type="caution">
    <text evidence="3">The sequence shown here is derived from an EMBL/GenBank/DDBJ whole genome shotgun (WGS) entry which is preliminary data.</text>
</comment>
<dbReference type="InterPro" id="IPR036249">
    <property type="entry name" value="Thioredoxin-like_sf"/>
</dbReference>
<dbReference type="GO" id="GO:0016491">
    <property type="term" value="F:oxidoreductase activity"/>
    <property type="evidence" value="ECO:0007669"/>
    <property type="project" value="InterPro"/>
</dbReference>
<dbReference type="AlphaFoldDB" id="A0A3S1D3C7"/>
<dbReference type="Pfam" id="PF00578">
    <property type="entry name" value="AhpC-TSA"/>
    <property type="match status" value="1"/>
</dbReference>
<dbReference type="GO" id="GO:0016209">
    <property type="term" value="F:antioxidant activity"/>
    <property type="evidence" value="ECO:0007669"/>
    <property type="project" value="InterPro"/>
</dbReference>
<evidence type="ECO:0000313" key="4">
    <source>
        <dbReference type="Proteomes" id="UP000272464"/>
    </source>
</evidence>
<dbReference type="EMBL" id="RZNX01000013">
    <property type="protein sequence ID" value="RUT27930.1"/>
    <property type="molecule type" value="Genomic_DNA"/>
</dbReference>
<dbReference type="SUPFAM" id="SSF52833">
    <property type="entry name" value="Thioredoxin-like"/>
    <property type="match status" value="1"/>
</dbReference>
<proteinExistence type="predicted"/>
<name>A0A3S1D3C7_9BACL</name>
<accession>A0A3S1D3C7</accession>
<dbReference type="Proteomes" id="UP000272464">
    <property type="component" value="Unassembled WGS sequence"/>
</dbReference>
<dbReference type="Gene3D" id="3.40.30.10">
    <property type="entry name" value="Glutaredoxin"/>
    <property type="match status" value="1"/>
</dbReference>
<protein>
    <submittedName>
        <fullName evidence="3">TlpA family protein disulfide reductase</fullName>
    </submittedName>
</protein>
<dbReference type="InterPro" id="IPR050553">
    <property type="entry name" value="Thioredoxin_ResA/DsbE_sf"/>
</dbReference>
<dbReference type="PANTHER" id="PTHR42852">
    <property type="entry name" value="THIOL:DISULFIDE INTERCHANGE PROTEIN DSBE"/>
    <property type="match status" value="1"/>
</dbReference>
<evidence type="ECO:0000256" key="1">
    <source>
        <dbReference type="ARBA" id="ARBA00023157"/>
    </source>
</evidence>
<reference evidence="3 4" key="1">
    <citation type="submission" date="2018-12" db="EMBL/GenBank/DDBJ databases">
        <authorList>
            <person name="Sun L."/>
            <person name="Chen Z."/>
        </authorList>
    </citation>
    <scope>NUCLEOTIDE SEQUENCE [LARGE SCALE GENOMIC DNA]</scope>
    <source>
        <strain evidence="3 4">3-5-3</strain>
    </source>
</reference>
<dbReference type="CDD" id="cd02966">
    <property type="entry name" value="TlpA_like_family"/>
    <property type="match status" value="1"/>
</dbReference>
<evidence type="ECO:0000313" key="3">
    <source>
        <dbReference type="EMBL" id="RUT27930.1"/>
    </source>
</evidence>
<dbReference type="RefSeq" id="WP_127200850.1">
    <property type="nucleotide sequence ID" value="NZ_RZNX01000013.1"/>
</dbReference>